<comment type="caution">
    <text evidence="2">The sequence shown here is derived from an EMBL/GenBank/DDBJ whole genome shotgun (WGS) entry which is preliminary data.</text>
</comment>
<sequence>MLPTPISAYSKRRDSAIRPRTRTLDSLRAPSRLTNLAALLLVSFAAVSVLLNFKHWLSPHYANKSRYCDLDASNAAVVERPPFVGNLTHLIVVPGHGIWTGAHDREVLDESSWILAPYQRGRGRPEIISEHISRGAELAVKDRSSLLVFSGGQTSPLSTTTEAESYHRLALAASALLVDPDGTPFPRATTEPYALDSYQNLLFSVARFREYTGRYPTHITIVGYEFKRRRFETLHRTAMRWPLAKFNYIGLPLRNQVEEQEASAGEVRSLRDSTQLGRN</sequence>
<protein>
    <recommendedName>
        <fullName evidence="4">DUF218 domain-containing protein</fullName>
    </recommendedName>
</protein>
<dbReference type="PANTHER" id="PTHR28110:SF1">
    <property type="entry name" value="TRANSMEMBRANE PROTEIN"/>
    <property type="match status" value="1"/>
</dbReference>
<dbReference type="GO" id="GO:0005737">
    <property type="term" value="C:cytoplasm"/>
    <property type="evidence" value="ECO:0007669"/>
    <property type="project" value="TreeGrafter"/>
</dbReference>
<feature type="region of interest" description="Disordered" evidence="1">
    <location>
        <begin position="260"/>
        <end position="279"/>
    </location>
</feature>
<evidence type="ECO:0000256" key="1">
    <source>
        <dbReference type="SAM" id="MobiDB-lite"/>
    </source>
</evidence>
<dbReference type="InterPro" id="IPR055323">
    <property type="entry name" value="C57A10.07/YOR238W"/>
</dbReference>
<name>A0A4Y9ZX28_9AGAM</name>
<dbReference type="Proteomes" id="UP000298061">
    <property type="component" value="Unassembled WGS sequence"/>
</dbReference>
<keyword evidence="3" id="KW-1185">Reference proteome</keyword>
<evidence type="ECO:0000313" key="3">
    <source>
        <dbReference type="Proteomes" id="UP000298061"/>
    </source>
</evidence>
<dbReference type="PANTHER" id="PTHR28110">
    <property type="entry name" value="TRANSMEMBRANE PROTEIN"/>
    <property type="match status" value="1"/>
</dbReference>
<dbReference type="AlphaFoldDB" id="A0A4Y9ZX28"/>
<dbReference type="STRING" id="135208.A0A4Y9ZX28"/>
<evidence type="ECO:0000313" key="2">
    <source>
        <dbReference type="EMBL" id="TFY78573.1"/>
    </source>
</evidence>
<organism evidence="2 3">
    <name type="scientific">Hericium alpestre</name>
    <dbReference type="NCBI Taxonomy" id="135208"/>
    <lineage>
        <taxon>Eukaryota</taxon>
        <taxon>Fungi</taxon>
        <taxon>Dikarya</taxon>
        <taxon>Basidiomycota</taxon>
        <taxon>Agaricomycotina</taxon>
        <taxon>Agaricomycetes</taxon>
        <taxon>Russulales</taxon>
        <taxon>Hericiaceae</taxon>
        <taxon>Hericium</taxon>
    </lineage>
</organism>
<reference evidence="2 3" key="1">
    <citation type="submission" date="2019-02" db="EMBL/GenBank/DDBJ databases">
        <title>Genome sequencing of the rare red list fungi Hericium alpestre (H. flagellum).</title>
        <authorList>
            <person name="Buettner E."/>
            <person name="Kellner H."/>
        </authorList>
    </citation>
    <scope>NUCLEOTIDE SEQUENCE [LARGE SCALE GENOMIC DNA]</scope>
    <source>
        <strain evidence="2 3">DSM 108284</strain>
    </source>
</reference>
<accession>A0A4Y9ZX28</accession>
<gene>
    <name evidence="2" type="ORF">EWM64_g5441</name>
</gene>
<proteinExistence type="predicted"/>
<dbReference type="OrthoDB" id="4347at2759"/>
<dbReference type="EMBL" id="SFCI01000654">
    <property type="protein sequence ID" value="TFY78573.1"/>
    <property type="molecule type" value="Genomic_DNA"/>
</dbReference>
<evidence type="ECO:0008006" key="4">
    <source>
        <dbReference type="Google" id="ProtNLM"/>
    </source>
</evidence>